<accession>A0A5M9HB64</accession>
<evidence type="ECO:0000313" key="1">
    <source>
        <dbReference type="EMBL" id="KAA8482931.1"/>
    </source>
</evidence>
<gene>
    <name evidence="1" type="ORF">F1649_10635</name>
</gene>
<dbReference type="EMBL" id="VWNE01000014">
    <property type="protein sequence ID" value="KAA8482931.1"/>
    <property type="molecule type" value="Genomic_DNA"/>
</dbReference>
<name>A0A5M9HB64_9SPHI</name>
<keyword evidence="2" id="KW-1185">Reference proteome</keyword>
<dbReference type="RefSeq" id="WP_161987566.1">
    <property type="nucleotide sequence ID" value="NZ_VWNE01000014.1"/>
</dbReference>
<sequence>MHILLSYPAQVNLVIYNRSPNTCGSDKEFNIDIDLTRIIEMPDSEQYVFHIQNGSIKKSSSLNPNGSVTSN</sequence>
<comment type="caution">
    <text evidence="1">The sequence shown here is derived from an EMBL/GenBank/DDBJ whole genome shotgun (WGS) entry which is preliminary data.</text>
</comment>
<proteinExistence type="predicted"/>
<protein>
    <submittedName>
        <fullName evidence="1">Uncharacterized protein</fullName>
    </submittedName>
</protein>
<dbReference type="AlphaFoldDB" id="A0A5M9HB64"/>
<reference evidence="1 2" key="1">
    <citation type="submission" date="2019-09" db="EMBL/GenBank/DDBJ databases">
        <title>Pararcticibacter amylolyticus gen. nov., sp. nov., isolated from a rottenly hemp rope, and reclassification of Pedobacter tournemirensis as Pararcticibacter tournemirensis comb. nov.</title>
        <authorList>
            <person name="Cai Y."/>
        </authorList>
    </citation>
    <scope>NUCLEOTIDE SEQUENCE [LARGE SCALE GENOMIC DNA]</scope>
    <source>
        <strain evidence="1 2">TF5-37.2-LB10</strain>
    </source>
</reference>
<organism evidence="1 2">
    <name type="scientific">Arcticibacter tournemirensis</name>
    <dbReference type="NCBI Taxonomy" id="699437"/>
    <lineage>
        <taxon>Bacteria</taxon>
        <taxon>Pseudomonadati</taxon>
        <taxon>Bacteroidota</taxon>
        <taxon>Sphingobacteriia</taxon>
        <taxon>Sphingobacteriales</taxon>
        <taxon>Sphingobacteriaceae</taxon>
        <taxon>Arcticibacter</taxon>
    </lineage>
</organism>
<evidence type="ECO:0000313" key="2">
    <source>
        <dbReference type="Proteomes" id="UP000322918"/>
    </source>
</evidence>
<dbReference type="Proteomes" id="UP000322918">
    <property type="component" value="Unassembled WGS sequence"/>
</dbReference>